<evidence type="ECO:0000256" key="4">
    <source>
        <dbReference type="ARBA" id="ARBA00022692"/>
    </source>
</evidence>
<dbReference type="AlphaFoldDB" id="A0A510J7L0"/>
<dbReference type="OrthoDB" id="358217at2"/>
<dbReference type="SUPFAM" id="SSF161098">
    <property type="entry name" value="MetI-like"/>
    <property type="match status" value="1"/>
</dbReference>
<accession>A0A510J7L0</accession>
<dbReference type="InterPro" id="IPR000515">
    <property type="entry name" value="MetI-like"/>
</dbReference>
<evidence type="ECO:0000256" key="5">
    <source>
        <dbReference type="ARBA" id="ARBA00022989"/>
    </source>
</evidence>
<dbReference type="Gene3D" id="1.10.3720.10">
    <property type="entry name" value="MetI-like"/>
    <property type="match status" value="1"/>
</dbReference>
<proteinExistence type="inferred from homology"/>
<evidence type="ECO:0000313" key="9">
    <source>
        <dbReference type="EMBL" id="BBM35270.1"/>
    </source>
</evidence>
<evidence type="ECO:0000256" key="1">
    <source>
        <dbReference type="ARBA" id="ARBA00004651"/>
    </source>
</evidence>
<feature type="transmembrane region" description="Helical" evidence="7">
    <location>
        <begin position="181"/>
        <end position="206"/>
    </location>
</feature>
<dbReference type="InterPro" id="IPR035906">
    <property type="entry name" value="MetI-like_sf"/>
</dbReference>
<evidence type="ECO:0000256" key="7">
    <source>
        <dbReference type="RuleBase" id="RU363032"/>
    </source>
</evidence>
<dbReference type="RefSeq" id="WP_026736891.1">
    <property type="nucleotide sequence ID" value="NZ_AP019822.1"/>
</dbReference>
<evidence type="ECO:0000259" key="8">
    <source>
        <dbReference type="PROSITE" id="PS50928"/>
    </source>
</evidence>
<protein>
    <submittedName>
        <fullName evidence="9">ABC-type phosphate/phosphonate transport system, permease component</fullName>
    </submittedName>
</protein>
<feature type="transmembrane region" description="Helical" evidence="7">
    <location>
        <begin position="20"/>
        <end position="36"/>
    </location>
</feature>
<evidence type="ECO:0000256" key="2">
    <source>
        <dbReference type="ARBA" id="ARBA00022448"/>
    </source>
</evidence>
<keyword evidence="6 7" id="KW-0472">Membrane</keyword>
<keyword evidence="4 7" id="KW-0812">Transmembrane</keyword>
<evidence type="ECO:0000256" key="6">
    <source>
        <dbReference type="ARBA" id="ARBA00023136"/>
    </source>
</evidence>
<feature type="transmembrane region" description="Helical" evidence="7">
    <location>
        <begin position="112"/>
        <end position="135"/>
    </location>
</feature>
<sequence>MKKNEIEKDILKKRLQSKIIFVILFLIVYISFAQILEFEGIVSFLSIPEGIIWLFKNFIPTQNSLKYLPLILKTGLHTILTAVTATTVSGFFALIAAVLGSETIGINRFMKIFTKTVALFFRNIPVVAWSLILLFSFKQSEFTGFLALFFVSFGYLMRTFTETVDEAGEGVAEALKSTGASYFQIVFQGIIPSIASQLISWLLYYIENGIREATLIGVLTGTGIGFVFDLYYKSNRYDGAGLVILVILIIVIIIELLSNKIRKEMI</sequence>
<dbReference type="GO" id="GO:0005886">
    <property type="term" value="C:plasma membrane"/>
    <property type="evidence" value="ECO:0007669"/>
    <property type="project" value="UniProtKB-SubCell"/>
</dbReference>
<feature type="domain" description="ABC transmembrane type-1" evidence="8">
    <location>
        <begin position="75"/>
        <end position="258"/>
    </location>
</feature>
<dbReference type="PANTHER" id="PTHR30043">
    <property type="entry name" value="PHOSPHONATES TRANSPORT SYSTEM PERMEASE PROTEIN"/>
    <property type="match status" value="1"/>
</dbReference>
<dbReference type="GO" id="GO:0055085">
    <property type="term" value="P:transmembrane transport"/>
    <property type="evidence" value="ECO:0007669"/>
    <property type="project" value="InterPro"/>
</dbReference>
<dbReference type="PROSITE" id="PS50928">
    <property type="entry name" value="ABC_TM1"/>
    <property type="match status" value="1"/>
</dbReference>
<keyword evidence="3" id="KW-1003">Cell membrane</keyword>
<comment type="similarity">
    <text evidence="7">Belongs to the binding-protein-dependent transport system permease family.</text>
</comment>
<dbReference type="Pfam" id="PF00528">
    <property type="entry name" value="BPD_transp_1"/>
    <property type="match status" value="1"/>
</dbReference>
<name>A0A510J7L0_9FUSO</name>
<dbReference type="EMBL" id="AP019822">
    <property type="protein sequence ID" value="BBM35270.1"/>
    <property type="molecule type" value="Genomic_DNA"/>
</dbReference>
<dbReference type="PANTHER" id="PTHR30043:SF1">
    <property type="entry name" value="ABC TRANSPORT SYSTEM PERMEASE PROTEIN P69"/>
    <property type="match status" value="1"/>
</dbReference>
<organism evidence="9 10">
    <name type="scientific">Pseudoleptotrichia goodfellowii</name>
    <dbReference type="NCBI Taxonomy" id="157692"/>
    <lineage>
        <taxon>Bacteria</taxon>
        <taxon>Fusobacteriati</taxon>
        <taxon>Fusobacteriota</taxon>
        <taxon>Fusobacteriia</taxon>
        <taxon>Fusobacteriales</taxon>
        <taxon>Leptotrichiaceae</taxon>
        <taxon>Pseudoleptotrichia</taxon>
    </lineage>
</organism>
<evidence type="ECO:0000313" key="10">
    <source>
        <dbReference type="Proteomes" id="UP000321606"/>
    </source>
</evidence>
<gene>
    <name evidence="9" type="ORF">JCM16774_0177</name>
</gene>
<comment type="subcellular location">
    <subcellularLocation>
        <location evidence="1 7">Cell membrane</location>
        <topology evidence="1 7">Multi-pass membrane protein</topology>
    </subcellularLocation>
</comment>
<feature type="transmembrane region" description="Helical" evidence="7">
    <location>
        <begin position="213"/>
        <end position="233"/>
    </location>
</feature>
<evidence type="ECO:0000256" key="3">
    <source>
        <dbReference type="ARBA" id="ARBA00022475"/>
    </source>
</evidence>
<dbReference type="STRING" id="714315.GCA_000516535_00191"/>
<dbReference type="Proteomes" id="UP000321606">
    <property type="component" value="Chromosome"/>
</dbReference>
<feature type="transmembrane region" description="Helical" evidence="7">
    <location>
        <begin position="79"/>
        <end position="100"/>
    </location>
</feature>
<keyword evidence="2 7" id="KW-0813">Transport</keyword>
<keyword evidence="5 7" id="KW-1133">Transmembrane helix</keyword>
<feature type="transmembrane region" description="Helical" evidence="7">
    <location>
        <begin position="239"/>
        <end position="257"/>
    </location>
</feature>
<dbReference type="KEGG" id="lgo:JCM16774_0177"/>
<reference evidence="9 10" key="1">
    <citation type="submission" date="2019-07" db="EMBL/GenBank/DDBJ databases">
        <title>Complete Genome Sequence of Leptotrichia goodfellowii Strain JCM 16774.</title>
        <authorList>
            <person name="Watanabe S."/>
            <person name="Cui L."/>
        </authorList>
    </citation>
    <scope>NUCLEOTIDE SEQUENCE [LARGE SCALE GENOMIC DNA]</scope>
    <source>
        <strain evidence="9 10">JCM16774</strain>
    </source>
</reference>
<dbReference type="CDD" id="cd06261">
    <property type="entry name" value="TM_PBP2"/>
    <property type="match status" value="1"/>
</dbReference>